<feature type="coiled-coil region" evidence="1">
    <location>
        <begin position="39"/>
        <end position="98"/>
    </location>
</feature>
<keyword evidence="1" id="KW-0175">Coiled coil</keyword>
<proteinExistence type="predicted"/>
<accession>A0A1F4TPD6</accession>
<dbReference type="AlphaFoldDB" id="A0A1F4TPD6"/>
<dbReference type="Gene3D" id="1.20.5.2280">
    <property type="match status" value="1"/>
</dbReference>
<evidence type="ECO:0000313" key="2">
    <source>
        <dbReference type="EMBL" id="OGC34584.1"/>
    </source>
</evidence>
<dbReference type="EMBL" id="MEUI01000014">
    <property type="protein sequence ID" value="OGC34584.1"/>
    <property type="molecule type" value="Genomic_DNA"/>
</dbReference>
<evidence type="ECO:0008006" key="4">
    <source>
        <dbReference type="Google" id="ProtNLM"/>
    </source>
</evidence>
<evidence type="ECO:0000313" key="3">
    <source>
        <dbReference type="Proteomes" id="UP000177309"/>
    </source>
</evidence>
<gene>
    <name evidence="2" type="ORF">A2462_04555</name>
</gene>
<protein>
    <recommendedName>
        <fullName evidence="4">t-SNARE coiled-coil homology domain-containing protein</fullName>
    </recommendedName>
</protein>
<name>A0A1F4TPD6_UNCSA</name>
<comment type="caution">
    <text evidence="2">The sequence shown here is derived from an EMBL/GenBank/DDBJ whole genome shotgun (WGS) entry which is preliminary data.</text>
</comment>
<sequence length="102" mass="12004">MNKEKMAATLEKIEKLIIDGQQEILEKISENAQRIDQLDEKLGGKIDKLDKRIDRLEQKVDRIDQKHDTNTQALYDLLQDTNRDVKRIEEKLDKHCQQPVHA</sequence>
<reference evidence="2 3" key="1">
    <citation type="journal article" date="2016" name="Nat. Commun.">
        <title>Thousands of microbial genomes shed light on interconnected biogeochemical processes in an aquifer system.</title>
        <authorList>
            <person name="Anantharaman K."/>
            <person name="Brown C.T."/>
            <person name="Hug L.A."/>
            <person name="Sharon I."/>
            <person name="Castelle C.J."/>
            <person name="Probst A.J."/>
            <person name="Thomas B.C."/>
            <person name="Singh A."/>
            <person name="Wilkins M.J."/>
            <person name="Karaoz U."/>
            <person name="Brodie E.L."/>
            <person name="Williams K.H."/>
            <person name="Hubbard S.S."/>
            <person name="Banfield J.F."/>
        </authorList>
    </citation>
    <scope>NUCLEOTIDE SEQUENCE [LARGE SCALE GENOMIC DNA]</scope>
</reference>
<dbReference type="Proteomes" id="UP000177309">
    <property type="component" value="Unassembled WGS sequence"/>
</dbReference>
<evidence type="ECO:0000256" key="1">
    <source>
        <dbReference type="SAM" id="Coils"/>
    </source>
</evidence>
<organism evidence="2 3">
    <name type="scientific">candidate division WOR-1 bacterium RIFOXYC2_FULL_41_25</name>
    <dbReference type="NCBI Taxonomy" id="1802586"/>
    <lineage>
        <taxon>Bacteria</taxon>
        <taxon>Bacillati</taxon>
        <taxon>Saganbacteria</taxon>
    </lineage>
</organism>